<dbReference type="InterPro" id="IPR017441">
    <property type="entry name" value="Protein_kinase_ATP_BS"/>
</dbReference>
<dbReference type="PROSITE" id="PS00107">
    <property type="entry name" value="PROTEIN_KINASE_ATP"/>
    <property type="match status" value="1"/>
</dbReference>
<dbReference type="InterPro" id="IPR011009">
    <property type="entry name" value="Kinase-like_dom_sf"/>
</dbReference>
<feature type="binding site" evidence="1">
    <location>
        <position position="58"/>
    </location>
    <ligand>
        <name>ATP</name>
        <dbReference type="ChEBI" id="CHEBI:30616"/>
    </ligand>
</feature>
<name>A0AAP0GFM0_9ASPA</name>
<keyword evidence="2" id="KW-0418">Kinase</keyword>
<dbReference type="GO" id="GO:0016301">
    <property type="term" value="F:kinase activity"/>
    <property type="evidence" value="ECO:0007669"/>
    <property type="project" value="UniProtKB-KW"/>
</dbReference>
<evidence type="ECO:0000313" key="3">
    <source>
        <dbReference type="Proteomes" id="UP001418222"/>
    </source>
</evidence>
<dbReference type="Proteomes" id="UP001418222">
    <property type="component" value="Unassembled WGS sequence"/>
</dbReference>
<reference evidence="2 3" key="1">
    <citation type="journal article" date="2022" name="Nat. Plants">
        <title>Genomes of leafy and leafless Platanthera orchids illuminate the evolution of mycoheterotrophy.</title>
        <authorList>
            <person name="Li M.H."/>
            <person name="Liu K.W."/>
            <person name="Li Z."/>
            <person name="Lu H.C."/>
            <person name="Ye Q.L."/>
            <person name="Zhang D."/>
            <person name="Wang J.Y."/>
            <person name="Li Y.F."/>
            <person name="Zhong Z.M."/>
            <person name="Liu X."/>
            <person name="Yu X."/>
            <person name="Liu D.K."/>
            <person name="Tu X.D."/>
            <person name="Liu B."/>
            <person name="Hao Y."/>
            <person name="Liao X.Y."/>
            <person name="Jiang Y.T."/>
            <person name="Sun W.H."/>
            <person name="Chen J."/>
            <person name="Chen Y.Q."/>
            <person name="Ai Y."/>
            <person name="Zhai J.W."/>
            <person name="Wu S.S."/>
            <person name="Zhou Z."/>
            <person name="Hsiao Y.Y."/>
            <person name="Wu W.L."/>
            <person name="Chen Y.Y."/>
            <person name="Lin Y.F."/>
            <person name="Hsu J.L."/>
            <person name="Li C.Y."/>
            <person name="Wang Z.W."/>
            <person name="Zhao X."/>
            <person name="Zhong W.Y."/>
            <person name="Ma X.K."/>
            <person name="Ma L."/>
            <person name="Huang J."/>
            <person name="Chen G.Z."/>
            <person name="Huang M.Z."/>
            <person name="Huang L."/>
            <person name="Peng D.H."/>
            <person name="Luo Y.B."/>
            <person name="Zou S.Q."/>
            <person name="Chen S.P."/>
            <person name="Lan S."/>
            <person name="Tsai W.C."/>
            <person name="Van de Peer Y."/>
            <person name="Liu Z.J."/>
        </authorList>
    </citation>
    <scope>NUCLEOTIDE SEQUENCE [LARGE SCALE GENOMIC DNA]</scope>
    <source>
        <strain evidence="2">Lor287</strain>
    </source>
</reference>
<proteinExistence type="predicted"/>
<dbReference type="Gene3D" id="3.30.200.20">
    <property type="entry name" value="Phosphorylase Kinase, domain 1"/>
    <property type="match status" value="1"/>
</dbReference>
<dbReference type="SUPFAM" id="SSF56112">
    <property type="entry name" value="Protein kinase-like (PK-like)"/>
    <property type="match status" value="1"/>
</dbReference>
<keyword evidence="2" id="KW-0808">Transferase</keyword>
<protein>
    <submittedName>
        <fullName evidence="2">Cyclin-dependent kinase E-1</fullName>
    </submittedName>
</protein>
<keyword evidence="3" id="KW-1185">Reference proteome</keyword>
<accession>A0AAP0GFM0</accession>
<dbReference type="AlphaFoldDB" id="A0AAP0GFM0"/>
<organism evidence="2 3">
    <name type="scientific">Platanthera zijinensis</name>
    <dbReference type="NCBI Taxonomy" id="2320716"/>
    <lineage>
        <taxon>Eukaryota</taxon>
        <taxon>Viridiplantae</taxon>
        <taxon>Streptophyta</taxon>
        <taxon>Embryophyta</taxon>
        <taxon>Tracheophyta</taxon>
        <taxon>Spermatophyta</taxon>
        <taxon>Magnoliopsida</taxon>
        <taxon>Liliopsida</taxon>
        <taxon>Asparagales</taxon>
        <taxon>Orchidaceae</taxon>
        <taxon>Orchidoideae</taxon>
        <taxon>Orchideae</taxon>
        <taxon>Orchidinae</taxon>
        <taxon>Platanthera</taxon>
    </lineage>
</organism>
<evidence type="ECO:0000256" key="1">
    <source>
        <dbReference type="PROSITE-ProRule" id="PRU10141"/>
    </source>
</evidence>
<sequence length="151" mass="16448">MGDGRGISGGSGGGGGGGNNRPAWLQQYDLIGKIGEGTYGLVFLAKTKLRKSCIAIKKFKQSKDGDGVSPTAIREIMVIFKTTIDDFRLSVCLWVVRRGHLKLNLEATEYFLPKLAKKNGVATAHDRRRHLVESNYQVEKNLCHSLGGVGM</sequence>
<comment type="caution">
    <text evidence="2">The sequence shown here is derived from an EMBL/GenBank/DDBJ whole genome shotgun (WGS) entry which is preliminary data.</text>
</comment>
<dbReference type="GO" id="GO:0005524">
    <property type="term" value="F:ATP binding"/>
    <property type="evidence" value="ECO:0007669"/>
    <property type="project" value="UniProtKB-UniRule"/>
</dbReference>
<keyword evidence="1" id="KW-0547">Nucleotide-binding</keyword>
<dbReference type="EMBL" id="JBBWWQ010000001">
    <property type="protein sequence ID" value="KAK8956956.1"/>
    <property type="molecule type" value="Genomic_DNA"/>
</dbReference>
<gene>
    <name evidence="2" type="primary">CDKE-1</name>
    <name evidence="2" type="ORF">KSP39_PZI001288</name>
</gene>
<keyword evidence="1" id="KW-0067">ATP-binding</keyword>
<evidence type="ECO:0000313" key="2">
    <source>
        <dbReference type="EMBL" id="KAK8956956.1"/>
    </source>
</evidence>